<dbReference type="Gene3D" id="1.25.40.10">
    <property type="entry name" value="Tetratricopeptide repeat domain"/>
    <property type="match status" value="4"/>
</dbReference>
<dbReference type="EMBL" id="ASJR01000011">
    <property type="protein sequence ID" value="ERP31643.1"/>
    <property type="molecule type" value="Genomic_DNA"/>
</dbReference>
<dbReference type="PROSITE" id="PS50005">
    <property type="entry name" value="TPR"/>
    <property type="match status" value="6"/>
</dbReference>
<evidence type="ECO:0000313" key="6">
    <source>
        <dbReference type="Proteomes" id="UP000017148"/>
    </source>
</evidence>
<feature type="signal peptide" evidence="4">
    <location>
        <begin position="1"/>
        <end position="18"/>
    </location>
</feature>
<organism evidence="5 6">
    <name type="scientific">Chitinivibrio alkaliphilus ACht1</name>
    <dbReference type="NCBI Taxonomy" id="1313304"/>
    <lineage>
        <taxon>Bacteria</taxon>
        <taxon>Pseudomonadati</taxon>
        <taxon>Fibrobacterota</taxon>
        <taxon>Chitinivibrionia</taxon>
        <taxon>Chitinivibrionales</taxon>
        <taxon>Chitinivibrionaceae</taxon>
        <taxon>Chitinivibrio</taxon>
    </lineage>
</organism>
<dbReference type="InterPro" id="IPR011990">
    <property type="entry name" value="TPR-like_helical_dom_sf"/>
</dbReference>
<evidence type="ECO:0000256" key="2">
    <source>
        <dbReference type="ARBA" id="ARBA00022803"/>
    </source>
</evidence>
<evidence type="ECO:0000313" key="5">
    <source>
        <dbReference type="EMBL" id="ERP31643.1"/>
    </source>
</evidence>
<evidence type="ECO:0008006" key="7">
    <source>
        <dbReference type="Google" id="ProtNLM"/>
    </source>
</evidence>
<dbReference type="Pfam" id="PF13432">
    <property type="entry name" value="TPR_16"/>
    <property type="match status" value="2"/>
</dbReference>
<gene>
    <name evidence="5" type="ORF">CALK_1507</name>
</gene>
<feature type="repeat" description="TPR" evidence="3">
    <location>
        <begin position="964"/>
        <end position="997"/>
    </location>
</feature>
<dbReference type="InterPro" id="IPR051012">
    <property type="entry name" value="CellSynth/LPSAsmb/PSIAsmb"/>
</dbReference>
<feature type="repeat" description="TPR" evidence="3">
    <location>
        <begin position="114"/>
        <end position="147"/>
    </location>
</feature>
<accession>U7D6T1</accession>
<feature type="repeat" description="TPR" evidence="3">
    <location>
        <begin position="376"/>
        <end position="409"/>
    </location>
</feature>
<dbReference type="SMART" id="SM00028">
    <property type="entry name" value="TPR"/>
    <property type="match status" value="9"/>
</dbReference>
<feature type="repeat" description="TPR" evidence="3">
    <location>
        <begin position="542"/>
        <end position="575"/>
    </location>
</feature>
<dbReference type="PROSITE" id="PS50293">
    <property type="entry name" value="TPR_REGION"/>
    <property type="match status" value="1"/>
</dbReference>
<dbReference type="AlphaFoldDB" id="U7D6T1"/>
<keyword evidence="2 3" id="KW-0802">TPR repeat</keyword>
<evidence type="ECO:0000256" key="3">
    <source>
        <dbReference type="PROSITE-ProRule" id="PRU00339"/>
    </source>
</evidence>
<keyword evidence="4" id="KW-0732">Signal</keyword>
<dbReference type="eggNOG" id="COG0457">
    <property type="taxonomic scope" value="Bacteria"/>
</dbReference>
<dbReference type="InterPro" id="IPR019734">
    <property type="entry name" value="TPR_rpt"/>
</dbReference>
<proteinExistence type="predicted"/>
<keyword evidence="6" id="KW-1185">Reference proteome</keyword>
<dbReference type="SUPFAM" id="SSF48452">
    <property type="entry name" value="TPR-like"/>
    <property type="match status" value="3"/>
</dbReference>
<feature type="repeat" description="TPR" evidence="3">
    <location>
        <begin position="998"/>
        <end position="1031"/>
    </location>
</feature>
<evidence type="ECO:0000256" key="4">
    <source>
        <dbReference type="SAM" id="SignalP"/>
    </source>
</evidence>
<feature type="chain" id="PRO_5004681708" description="Tetratricopeptide repeat protein" evidence="4">
    <location>
        <begin position="19"/>
        <end position="1044"/>
    </location>
</feature>
<dbReference type="Proteomes" id="UP000017148">
    <property type="component" value="Unassembled WGS sequence"/>
</dbReference>
<reference evidence="5 6" key="1">
    <citation type="journal article" date="2013" name="Environ. Microbiol.">
        <title>Genome analysis of Chitinivibrio alkaliphilus gen. nov., sp. nov., a novel extremely haloalkaliphilic anaerobic chitinolytic bacterium from the candidate phylum Termite Group 3.</title>
        <authorList>
            <person name="Sorokin D.Y."/>
            <person name="Gumerov V.M."/>
            <person name="Rakitin A.L."/>
            <person name="Beletsky A.V."/>
            <person name="Damste J.S."/>
            <person name="Muyzer G."/>
            <person name="Mardanov A.V."/>
            <person name="Ravin N.V."/>
        </authorList>
    </citation>
    <scope>NUCLEOTIDE SEQUENCE [LARGE SCALE GENOMIC DNA]</scope>
    <source>
        <strain evidence="5 6">ACht1</strain>
    </source>
</reference>
<dbReference type="PANTHER" id="PTHR45586:SF1">
    <property type="entry name" value="LIPOPOLYSACCHARIDE ASSEMBLY PROTEIN B"/>
    <property type="match status" value="1"/>
</dbReference>
<comment type="caution">
    <text evidence="5">The sequence shown here is derived from an EMBL/GenBank/DDBJ whole genome shotgun (WGS) entry which is preliminary data.</text>
</comment>
<sequence length="1044" mass="118965">MCKQGLFLLCFLLGTAYAMERDFSISLDMGQSNPLEAALQEGAEAAYEVNYHGLTLLDKRDLDSAKVYFDSARAMLPFYADAENNYALVQYRKGEIETPRRIWQSIIYHDSTYARAHYNLGLLAFEQEEYHRAHDFLRRAVRHQDDLAHAHALLGQVRQKLGHPQAVQSFERAVQIDPSDSSFAEQYVFSLLAQEDTSSAKDVLRRDERAWARALRGKLLVKQGRGATGRMLLEPLWNEGDTTIVPYLVEAYIQDEAFEEVVALYQEKAHLFTSDLLPSLFYAKYSLGDFDGAVQLKHLDGIQSKDDALLRINTAQIYYERGQTGRAVEVLSGVPSAYHGGFYWRVHGAVMFQRGKFEQAERSFLRALETSDEPPADIYTYLGLLYVQTGLKDRALIQFEKALALNPDDIDAAFESAILREEGFSRVRELLEERLSTGQAHRADSLRLAYLLHRDGPSARARALTAGYEATTPQEFYLFHQLCQDYASQDALQYCLERHNPFSYLSAQQMRDFLRRLNQAGEYAVATSFGERERSLQHRGDWEIYYILGYSWFRRGGYGTARAYLRRAHEKNPEDLYTAFLLSALMEKHSDNEAAEFVWQSFIPTDKHVEEMATVQQYLLRYNREDTLSTQARQTLRDLSHDAVVDVGRLYLDFGDTARVYDMAFLSIHTGAPVEELLSTAFFAARAQNDTAVVHRLMDATSPGLLAYERGVYYLSQGAYEQARMAVQDLPDTSAGKARVKMQSYLLHGARGTAAQYLDSLRAQGVESLPVEELEALLSEAFIIESDTTVITPEDSTLLYQHIQSMEKQGECTRVIHLVRAYLSFFEEKDLLSVLRRAGACARADSQWKDAHTFYMRAFRESDAAKDAYYASRACYFLQDHACVKHYYDAALMRDSTLHDSTLESATHIAEGAESLPVDTLLGRLHDFPLDTLYNRAVSFHRRGNISEAVTVYEAITQRDSSFVRAWNNLGVIAADRGEVSKALTFYTKALTKGRGRSEAYKNIVELYLSLNDHDQARMWLKEGLKAYPSDFFLRRLQHNLKKN</sequence>
<protein>
    <recommendedName>
        <fullName evidence="7">Tetratricopeptide repeat protein</fullName>
    </recommendedName>
</protein>
<evidence type="ECO:0000256" key="1">
    <source>
        <dbReference type="ARBA" id="ARBA00022737"/>
    </source>
</evidence>
<dbReference type="PANTHER" id="PTHR45586">
    <property type="entry name" value="TPR REPEAT-CONTAINING PROTEIN PA4667"/>
    <property type="match status" value="1"/>
</dbReference>
<dbReference type="STRING" id="1313304.CALK_1507"/>
<feature type="repeat" description="TPR" evidence="3">
    <location>
        <begin position="148"/>
        <end position="180"/>
    </location>
</feature>
<dbReference type="Pfam" id="PF13181">
    <property type="entry name" value="TPR_8"/>
    <property type="match status" value="1"/>
</dbReference>
<name>U7D6T1_9BACT</name>
<keyword evidence="1" id="KW-0677">Repeat</keyword>